<feature type="signal peptide" evidence="3">
    <location>
        <begin position="1"/>
        <end position="15"/>
    </location>
</feature>
<name>A0AA38VUN3_9PEZI</name>
<feature type="region of interest" description="Disordered" evidence="2">
    <location>
        <begin position="38"/>
        <end position="65"/>
    </location>
</feature>
<dbReference type="InterPro" id="IPR013320">
    <property type="entry name" value="ConA-like_dom_sf"/>
</dbReference>
<dbReference type="AlphaFoldDB" id="A0AA38VUN3"/>
<dbReference type="PANTHER" id="PTHR37536:SF1">
    <property type="entry name" value="ASPERGILLOPEPSIN, PUTAITVE (AFU_ORTHOLOGUE AFUA_7G01200)"/>
    <property type="match status" value="1"/>
</dbReference>
<keyword evidence="5" id="KW-1185">Reference proteome</keyword>
<dbReference type="SUPFAM" id="SSF49899">
    <property type="entry name" value="Concanavalin A-like lectins/glucanases"/>
    <property type="match status" value="1"/>
</dbReference>
<feature type="chain" id="PRO_5041450390" evidence="3">
    <location>
        <begin position="16"/>
        <end position="284"/>
    </location>
</feature>
<gene>
    <name evidence="4" type="ORF">NKR19_g4771</name>
</gene>
<evidence type="ECO:0000256" key="3">
    <source>
        <dbReference type="SAM" id="SignalP"/>
    </source>
</evidence>
<dbReference type="GO" id="GO:0070007">
    <property type="term" value="F:glutamic-type endopeptidase activity"/>
    <property type="evidence" value="ECO:0007669"/>
    <property type="project" value="InterPro"/>
</dbReference>
<dbReference type="InterPro" id="IPR000250">
    <property type="entry name" value="Peptidase_G1"/>
</dbReference>
<dbReference type="PRINTS" id="PR00977">
    <property type="entry name" value="SCYTLDPTASE"/>
</dbReference>
<evidence type="ECO:0000256" key="2">
    <source>
        <dbReference type="SAM" id="MobiDB-lite"/>
    </source>
</evidence>
<keyword evidence="4" id="KW-0645">Protease</keyword>
<feature type="compositionally biased region" description="Basic residues" evidence="2">
    <location>
        <begin position="42"/>
        <end position="51"/>
    </location>
</feature>
<keyword evidence="4" id="KW-0378">Hydrolase</keyword>
<organism evidence="4 5">
    <name type="scientific">Coniochaeta hoffmannii</name>
    <dbReference type="NCBI Taxonomy" id="91930"/>
    <lineage>
        <taxon>Eukaryota</taxon>
        <taxon>Fungi</taxon>
        <taxon>Dikarya</taxon>
        <taxon>Ascomycota</taxon>
        <taxon>Pezizomycotina</taxon>
        <taxon>Sordariomycetes</taxon>
        <taxon>Sordariomycetidae</taxon>
        <taxon>Coniochaetales</taxon>
        <taxon>Coniochaetaceae</taxon>
        <taxon>Coniochaeta</taxon>
    </lineage>
</organism>
<sequence>MRLLLPLLFASAAAAELTFTASTVQDGKEVDVSTKDFVKMPPRSRPHHRWRGTNSTGGSSSSEHKRATSISLSSTWCGMSQKHADSQDPIKTVFGAFQAPNLHDRTGTYPQFAAAWVGIDGSSCQQALLQAGVTTTLNSNGGQSASAWFEWYPEASYTIPSSTLRVTAGDWLEVNVTASSASAGQVTLINLSRNIATTVTLVNGPALCRQDADWIVEDFDSGGKPVPFARFDDVWFEECAATTLKGNAFGLNGATPIYMGSSAAAASCVATPYDGENFVCSSQN</sequence>
<dbReference type="PANTHER" id="PTHR37536">
    <property type="entry name" value="PUTATIVE (AFU_ORTHOLOGUE AFUA_3G02970)-RELATED"/>
    <property type="match status" value="1"/>
</dbReference>
<proteinExistence type="predicted"/>
<feature type="compositionally biased region" description="Low complexity" evidence="2">
    <location>
        <begin position="52"/>
        <end position="61"/>
    </location>
</feature>
<evidence type="ECO:0000313" key="5">
    <source>
        <dbReference type="Proteomes" id="UP001174691"/>
    </source>
</evidence>
<evidence type="ECO:0000256" key="1">
    <source>
        <dbReference type="PIRSR" id="PIRSR600250-50"/>
    </source>
</evidence>
<dbReference type="Proteomes" id="UP001174691">
    <property type="component" value="Unassembled WGS sequence"/>
</dbReference>
<protein>
    <submittedName>
        <fullName evidence="4">Protease</fullName>
    </submittedName>
</protein>
<keyword evidence="3" id="KW-0732">Signal</keyword>
<dbReference type="CDD" id="cd13426">
    <property type="entry name" value="Peptidase_G1"/>
    <property type="match status" value="1"/>
</dbReference>
<comment type="caution">
    <text evidence="4">The sequence shown here is derived from an EMBL/GenBank/DDBJ whole genome shotgun (WGS) entry which is preliminary data.</text>
</comment>
<dbReference type="Gene3D" id="2.60.120.700">
    <property type="entry name" value="Peptidase G1"/>
    <property type="match status" value="1"/>
</dbReference>
<dbReference type="Pfam" id="PF01828">
    <property type="entry name" value="Peptidase_A4"/>
    <property type="match status" value="1"/>
</dbReference>
<dbReference type="InterPro" id="IPR038656">
    <property type="entry name" value="Peptidase_G1_sf"/>
</dbReference>
<reference evidence="4" key="1">
    <citation type="submission" date="2022-07" db="EMBL/GenBank/DDBJ databases">
        <title>Fungi with potential for degradation of polypropylene.</title>
        <authorList>
            <person name="Gostincar C."/>
        </authorList>
    </citation>
    <scope>NUCLEOTIDE SEQUENCE</scope>
    <source>
        <strain evidence="4">EXF-13287</strain>
    </source>
</reference>
<evidence type="ECO:0000313" key="4">
    <source>
        <dbReference type="EMBL" id="KAJ9151636.1"/>
    </source>
</evidence>
<accession>A0AA38VUN3</accession>
<feature type="active site" description="Proton acceptor" evidence="1">
    <location>
        <position position="217"/>
    </location>
</feature>
<dbReference type="GO" id="GO:0006508">
    <property type="term" value="P:proteolysis"/>
    <property type="evidence" value="ECO:0007669"/>
    <property type="project" value="UniProtKB-KW"/>
</dbReference>
<dbReference type="EMBL" id="JANBVN010000061">
    <property type="protein sequence ID" value="KAJ9151636.1"/>
    <property type="molecule type" value="Genomic_DNA"/>
</dbReference>